<sequence>WTENANARINAAGFDAAAILADFSVRGAENGIPTSIIYSDGVDVWVAESNEANATGWAWQNTTKVFDATAPDWYRYVALFGDRKTPINRLYAAAVYYDDAPGAVQYVRLSEQSTPGDITGWDAAEDVSNVANTDRILGVAGRSMGKTGPTKKEIIVVYKEGIAIRSRYHKTTGWEAIQDVDATTIPSNHWACFDIEHYEEIHTDIHIIYIDADGAVRTAERLAGAAEVWGPYLNIDTSASDHLNVAIAGMVMLQTFLWQDSDTIGYRVHLCVPETWVPPVANPYYEFSPANGIVATTDPPDQILTTDGILGGDAVPITWIGEIATPCELGWGILFEYSAEDLYAHLVVRNIGTADLYAHLVIKNIGSAETYGHGIIRNIGSAEAYGHGIIRNIGSAEAYGHGIIRNIGSAEAYGHGIIRNIGSAELYGHAVIRQTRTLELPGQLWVRWPPRFWTNRRYINGVIDLDEKLLGDAVLEYVIEGVMEDIQGYLENADLAYSSWTNITLIPIQILRAATYGVVAALY</sequence>
<feature type="non-terminal residue" evidence="1">
    <location>
        <position position="1"/>
    </location>
</feature>
<protein>
    <submittedName>
        <fullName evidence="1">Uncharacterized protein</fullName>
    </submittedName>
</protein>
<reference evidence="1" key="1">
    <citation type="journal article" date="2015" name="Nature">
        <title>Complex archaea that bridge the gap between prokaryotes and eukaryotes.</title>
        <authorList>
            <person name="Spang A."/>
            <person name="Saw J.H."/>
            <person name="Jorgensen S.L."/>
            <person name="Zaremba-Niedzwiedzka K."/>
            <person name="Martijn J."/>
            <person name="Lind A.E."/>
            <person name="van Eijk R."/>
            <person name="Schleper C."/>
            <person name="Guy L."/>
            <person name="Ettema T.J."/>
        </authorList>
    </citation>
    <scope>NUCLEOTIDE SEQUENCE</scope>
</reference>
<proteinExistence type="predicted"/>
<name>A0A0F9DYN5_9ZZZZ</name>
<accession>A0A0F9DYN5</accession>
<feature type="non-terminal residue" evidence="1">
    <location>
        <position position="523"/>
    </location>
</feature>
<evidence type="ECO:0000313" key="1">
    <source>
        <dbReference type="EMBL" id="KKL22786.1"/>
    </source>
</evidence>
<gene>
    <name evidence="1" type="ORF">LCGC14_2431920</name>
</gene>
<dbReference type="EMBL" id="LAZR01037213">
    <property type="protein sequence ID" value="KKL22786.1"/>
    <property type="molecule type" value="Genomic_DNA"/>
</dbReference>
<organism evidence="1">
    <name type="scientific">marine sediment metagenome</name>
    <dbReference type="NCBI Taxonomy" id="412755"/>
    <lineage>
        <taxon>unclassified sequences</taxon>
        <taxon>metagenomes</taxon>
        <taxon>ecological metagenomes</taxon>
    </lineage>
</organism>
<dbReference type="AlphaFoldDB" id="A0A0F9DYN5"/>
<comment type="caution">
    <text evidence="1">The sequence shown here is derived from an EMBL/GenBank/DDBJ whole genome shotgun (WGS) entry which is preliminary data.</text>
</comment>